<protein>
    <submittedName>
        <fullName evidence="2">Gypsy-like retrotransposase</fullName>
    </submittedName>
</protein>
<dbReference type="AlphaFoldDB" id="A0A5D3BZH0"/>
<organism evidence="2 4">
    <name type="scientific">Cucumis melo var. makuwa</name>
    <name type="common">Oriental melon</name>
    <dbReference type="NCBI Taxonomy" id="1194695"/>
    <lineage>
        <taxon>Eukaryota</taxon>
        <taxon>Viridiplantae</taxon>
        <taxon>Streptophyta</taxon>
        <taxon>Embryophyta</taxon>
        <taxon>Tracheophyta</taxon>
        <taxon>Spermatophyta</taxon>
        <taxon>Magnoliopsida</taxon>
        <taxon>eudicotyledons</taxon>
        <taxon>Gunneridae</taxon>
        <taxon>Pentapetalae</taxon>
        <taxon>rosids</taxon>
        <taxon>fabids</taxon>
        <taxon>Cucurbitales</taxon>
        <taxon>Cucurbitaceae</taxon>
        <taxon>Benincaseae</taxon>
        <taxon>Cucumis</taxon>
    </lineage>
</organism>
<gene>
    <name evidence="2" type="ORF">E5676_scaffold409G00030</name>
    <name evidence="1" type="ORF">E6C27_scaffold139G004890</name>
</gene>
<comment type="caution">
    <text evidence="2">The sequence shown here is derived from an EMBL/GenBank/DDBJ whole genome shotgun (WGS) entry which is preliminary data.</text>
</comment>
<evidence type="ECO:0000313" key="1">
    <source>
        <dbReference type="EMBL" id="KAA0031704.1"/>
    </source>
</evidence>
<dbReference type="EMBL" id="SSTD01014204">
    <property type="protein sequence ID" value="TYK04408.1"/>
    <property type="molecule type" value="Genomic_DNA"/>
</dbReference>
<name>A0A5D3BZH0_CUCMM</name>
<evidence type="ECO:0000313" key="2">
    <source>
        <dbReference type="EMBL" id="TYK04408.1"/>
    </source>
</evidence>
<evidence type="ECO:0000313" key="3">
    <source>
        <dbReference type="Proteomes" id="UP000321393"/>
    </source>
</evidence>
<sequence length="148" mass="17172">MHEEDKDFPRPQRLVTLADFFPTKFLCDHQDESSKVVACHAINLMEEESTSLRSLKDEGVSKALSRVFKRLEGWYIEVLKESFTTLFTKITKQEIKIDLTEASLPQRRTKDGFDPKAYKLMVKAGYDFTAHTEFKSLKIHEQPELSLT</sequence>
<dbReference type="EMBL" id="SSTE01022915">
    <property type="protein sequence ID" value="KAA0031704.1"/>
    <property type="molecule type" value="Genomic_DNA"/>
</dbReference>
<reference evidence="3 4" key="1">
    <citation type="submission" date="2019-08" db="EMBL/GenBank/DDBJ databases">
        <title>Draft genome sequences of two oriental melons (Cucumis melo L. var makuwa).</title>
        <authorList>
            <person name="Kwon S.-Y."/>
        </authorList>
    </citation>
    <scope>NUCLEOTIDE SEQUENCE [LARGE SCALE GENOMIC DNA]</scope>
    <source>
        <strain evidence="4">cv. Chang Bougi</strain>
        <strain evidence="3">cv. SW 3</strain>
        <tissue evidence="2">Leaf</tissue>
    </source>
</reference>
<accession>A0A5D3BZH0</accession>
<proteinExistence type="predicted"/>
<dbReference type="OrthoDB" id="8944635at2759"/>
<dbReference type="Proteomes" id="UP000321947">
    <property type="component" value="Unassembled WGS sequence"/>
</dbReference>
<evidence type="ECO:0000313" key="4">
    <source>
        <dbReference type="Proteomes" id="UP000321947"/>
    </source>
</evidence>
<dbReference type="Proteomes" id="UP000321393">
    <property type="component" value="Unassembled WGS sequence"/>
</dbReference>